<comment type="subcellular location">
    <subcellularLocation>
        <location evidence="1">Cell membrane</location>
        <topology evidence="1">Multi-pass membrane protein</topology>
    </subcellularLocation>
</comment>
<keyword evidence="4" id="KW-1003">Cell membrane</keyword>
<reference evidence="9 10" key="1">
    <citation type="submission" date="2016-09" db="EMBL/GenBank/DDBJ databases">
        <authorList>
            <person name="Capua I."/>
            <person name="De Benedictis P."/>
            <person name="Joannis T."/>
            <person name="Lombin L.H."/>
            <person name="Cattoli G."/>
        </authorList>
    </citation>
    <scope>NUCLEOTIDE SEQUENCE [LARGE SCALE GENOMIC DNA]</scope>
    <source>
        <strain evidence="9 10">GluBS11</strain>
    </source>
</reference>
<dbReference type="SUPFAM" id="SSF81345">
    <property type="entry name" value="ABC transporter involved in vitamin B12 uptake, BtuC"/>
    <property type="match status" value="1"/>
</dbReference>
<feature type="transmembrane region" description="Helical" evidence="8">
    <location>
        <begin position="281"/>
        <end position="300"/>
    </location>
</feature>
<dbReference type="InterPro" id="IPR000522">
    <property type="entry name" value="ABC_transptr_permease_BtuC"/>
</dbReference>
<comment type="similarity">
    <text evidence="2">Belongs to the binding-protein-dependent transport system permease family. FecCD subfamily.</text>
</comment>
<keyword evidence="10" id="KW-1185">Reference proteome</keyword>
<dbReference type="GO" id="GO:0022857">
    <property type="term" value="F:transmembrane transporter activity"/>
    <property type="evidence" value="ECO:0007669"/>
    <property type="project" value="InterPro"/>
</dbReference>
<gene>
    <name evidence="9" type="ORF">SAMN05421730_105014</name>
</gene>
<keyword evidence="5 8" id="KW-0812">Transmembrane</keyword>
<accession>A0A1D3TYS0</accession>
<sequence>MNNARKHYSMKSNRTNVITFAVLIFAFVLSIGVGKYSLSIEDITKVLKGTHENQMTINVFYMLRLPRSIMVVLAGIGLSMAGSVYQTLFKNPLASPDIIGVTSGANVGAAFSIVFISGNVLSVVFGAFLGGLLALSFVIGIVKFSRTDNVLTYVLAGIVINAISNGILMTIKYFSDPLNEMGAIEYWTMGSFGSITGEKLKIILPFFIIGMVGIFLMRWKIHVLSVSDEEVKTLGISVEQSRYLILLCSTLVVASVVCVTGLISFVGLVPPHIARSILKRNDFNTIVFSGLLGAILMILSDCIARTILPSELPISIITSFIGAPYLAFLVCTKKKI</sequence>
<keyword evidence="6 8" id="KW-1133">Transmembrane helix</keyword>
<dbReference type="PANTHER" id="PTHR30472:SF70">
    <property type="entry name" value="MOLYBDATE IMPORT SYSTEM PERMEASE PROTEIN MOLB"/>
    <property type="match status" value="1"/>
</dbReference>
<feature type="transmembrane region" description="Helical" evidence="8">
    <location>
        <begin position="150"/>
        <end position="171"/>
    </location>
</feature>
<dbReference type="GO" id="GO:0005886">
    <property type="term" value="C:plasma membrane"/>
    <property type="evidence" value="ECO:0007669"/>
    <property type="project" value="UniProtKB-SubCell"/>
</dbReference>
<dbReference type="Gene3D" id="1.10.3470.10">
    <property type="entry name" value="ABC transporter involved in vitamin B12 uptake, BtuC"/>
    <property type="match status" value="1"/>
</dbReference>
<dbReference type="EMBL" id="FMKA01000050">
    <property type="protein sequence ID" value="SCP99638.1"/>
    <property type="molecule type" value="Genomic_DNA"/>
</dbReference>
<proteinExistence type="inferred from homology"/>
<name>A0A1D3TYS0_9FIRM</name>
<evidence type="ECO:0000256" key="4">
    <source>
        <dbReference type="ARBA" id="ARBA00022475"/>
    </source>
</evidence>
<evidence type="ECO:0000256" key="5">
    <source>
        <dbReference type="ARBA" id="ARBA00022692"/>
    </source>
</evidence>
<feature type="transmembrane region" description="Helical" evidence="8">
    <location>
        <begin position="17"/>
        <end position="38"/>
    </location>
</feature>
<protein>
    <submittedName>
        <fullName evidence="9">Iron complex transport system permease protein</fullName>
    </submittedName>
</protein>
<keyword evidence="3" id="KW-0813">Transport</keyword>
<dbReference type="AlphaFoldDB" id="A0A1D3TYS0"/>
<dbReference type="Proteomes" id="UP000199315">
    <property type="component" value="Unassembled WGS sequence"/>
</dbReference>
<evidence type="ECO:0000256" key="8">
    <source>
        <dbReference type="SAM" id="Phobius"/>
    </source>
</evidence>
<evidence type="ECO:0000256" key="1">
    <source>
        <dbReference type="ARBA" id="ARBA00004651"/>
    </source>
</evidence>
<keyword evidence="7 8" id="KW-0472">Membrane</keyword>
<feature type="transmembrane region" description="Helical" evidence="8">
    <location>
        <begin position="312"/>
        <end position="331"/>
    </location>
</feature>
<evidence type="ECO:0000313" key="9">
    <source>
        <dbReference type="EMBL" id="SCP99638.1"/>
    </source>
</evidence>
<feature type="transmembrane region" description="Helical" evidence="8">
    <location>
        <begin position="98"/>
        <end position="116"/>
    </location>
</feature>
<dbReference type="CDD" id="cd06550">
    <property type="entry name" value="TM_ABC_iron-siderophores_like"/>
    <property type="match status" value="1"/>
</dbReference>
<evidence type="ECO:0000313" key="10">
    <source>
        <dbReference type="Proteomes" id="UP000199315"/>
    </source>
</evidence>
<dbReference type="GO" id="GO:0033214">
    <property type="term" value="P:siderophore-iron import into cell"/>
    <property type="evidence" value="ECO:0007669"/>
    <property type="project" value="TreeGrafter"/>
</dbReference>
<evidence type="ECO:0000256" key="6">
    <source>
        <dbReference type="ARBA" id="ARBA00022989"/>
    </source>
</evidence>
<evidence type="ECO:0000256" key="3">
    <source>
        <dbReference type="ARBA" id="ARBA00022448"/>
    </source>
</evidence>
<feature type="transmembrane region" description="Helical" evidence="8">
    <location>
        <begin position="241"/>
        <end position="269"/>
    </location>
</feature>
<dbReference type="FunFam" id="1.10.3470.10:FF:000001">
    <property type="entry name" value="Vitamin B12 ABC transporter permease BtuC"/>
    <property type="match status" value="1"/>
</dbReference>
<dbReference type="InterPro" id="IPR037294">
    <property type="entry name" value="ABC_BtuC-like"/>
</dbReference>
<dbReference type="PANTHER" id="PTHR30472">
    <property type="entry name" value="FERRIC ENTEROBACTIN TRANSPORT SYSTEM PERMEASE PROTEIN"/>
    <property type="match status" value="1"/>
</dbReference>
<evidence type="ECO:0000256" key="7">
    <source>
        <dbReference type="ARBA" id="ARBA00023136"/>
    </source>
</evidence>
<dbReference type="Pfam" id="PF01032">
    <property type="entry name" value="FecCD"/>
    <property type="match status" value="1"/>
</dbReference>
<feature type="transmembrane region" description="Helical" evidence="8">
    <location>
        <begin position="59"/>
        <end position="78"/>
    </location>
</feature>
<organism evidence="9 10">
    <name type="scientific">Anaerobium acetethylicum</name>
    <dbReference type="NCBI Taxonomy" id="1619234"/>
    <lineage>
        <taxon>Bacteria</taxon>
        <taxon>Bacillati</taxon>
        <taxon>Bacillota</taxon>
        <taxon>Clostridia</taxon>
        <taxon>Lachnospirales</taxon>
        <taxon>Lachnospiraceae</taxon>
        <taxon>Anaerobium</taxon>
    </lineage>
</organism>
<dbReference type="STRING" id="1619234.SAMN05421730_105014"/>
<feature type="transmembrane region" description="Helical" evidence="8">
    <location>
        <begin position="123"/>
        <end position="144"/>
    </location>
</feature>
<evidence type="ECO:0000256" key="2">
    <source>
        <dbReference type="ARBA" id="ARBA00007935"/>
    </source>
</evidence>